<accession>A0A515DHA2</accession>
<dbReference type="InterPro" id="IPR013563">
    <property type="entry name" value="Oligopep_ABC_C"/>
</dbReference>
<evidence type="ECO:0000256" key="7">
    <source>
        <dbReference type="ARBA" id="ARBA00023136"/>
    </source>
</evidence>
<dbReference type="Pfam" id="PF08352">
    <property type="entry name" value="oligo_HPY"/>
    <property type="match status" value="2"/>
</dbReference>
<keyword evidence="3" id="KW-0813">Transport</keyword>
<proteinExistence type="inferred from homology"/>
<evidence type="ECO:0000313" key="10">
    <source>
        <dbReference type="Proteomes" id="UP000316798"/>
    </source>
</evidence>
<dbReference type="InterPro" id="IPR027417">
    <property type="entry name" value="P-loop_NTPase"/>
</dbReference>
<dbReference type="InterPro" id="IPR017871">
    <property type="entry name" value="ABC_transporter-like_CS"/>
</dbReference>
<dbReference type="NCBIfam" id="NF008453">
    <property type="entry name" value="PRK11308.1"/>
    <property type="match status" value="2"/>
</dbReference>
<reference evidence="9 10" key="1">
    <citation type="submission" date="2019-01" db="EMBL/GenBank/DDBJ databases">
        <title>Genomic insights into a novel species Rhodoferax sp.</title>
        <authorList>
            <person name="Jin L."/>
        </authorList>
    </citation>
    <scope>NUCLEOTIDE SEQUENCE [LARGE SCALE GENOMIC DNA]</scope>
    <source>
        <strain evidence="9 10">CHu59-6-5</strain>
    </source>
</reference>
<dbReference type="InterPro" id="IPR003439">
    <property type="entry name" value="ABC_transporter-like_ATP-bd"/>
</dbReference>
<dbReference type="CDD" id="cd03257">
    <property type="entry name" value="ABC_NikE_OppD_transporters"/>
    <property type="match status" value="2"/>
</dbReference>
<gene>
    <name evidence="9" type="ORF">EUB48_13700</name>
</gene>
<keyword evidence="5" id="KW-0547">Nucleotide-binding</keyword>
<dbReference type="AlphaFoldDB" id="A0A515DHA2"/>
<comment type="similarity">
    <text evidence="2">Belongs to the ABC transporter superfamily.</text>
</comment>
<dbReference type="InterPro" id="IPR003593">
    <property type="entry name" value="AAA+_ATPase"/>
</dbReference>
<dbReference type="GO" id="GO:0016887">
    <property type="term" value="F:ATP hydrolysis activity"/>
    <property type="evidence" value="ECO:0007669"/>
    <property type="project" value="InterPro"/>
</dbReference>
<evidence type="ECO:0000256" key="5">
    <source>
        <dbReference type="ARBA" id="ARBA00022741"/>
    </source>
</evidence>
<dbReference type="SUPFAM" id="SSF52540">
    <property type="entry name" value="P-loop containing nucleoside triphosphate hydrolases"/>
    <property type="match status" value="2"/>
</dbReference>
<dbReference type="InterPro" id="IPR050388">
    <property type="entry name" value="ABC_Ni/Peptide_Import"/>
</dbReference>
<protein>
    <submittedName>
        <fullName evidence="9">ABC transporter ATP-binding protein</fullName>
    </submittedName>
</protein>
<dbReference type="PROSITE" id="PS50893">
    <property type="entry name" value="ABC_TRANSPORTER_2"/>
    <property type="match status" value="2"/>
</dbReference>
<dbReference type="EMBL" id="CP035503">
    <property type="protein sequence ID" value="QDL39801.1"/>
    <property type="molecule type" value="Genomic_DNA"/>
</dbReference>
<name>A0A515DHA2_9BURK</name>
<dbReference type="KEGG" id="rhf:EUB48_13700"/>
<dbReference type="Proteomes" id="UP000316798">
    <property type="component" value="Chromosome"/>
</dbReference>
<feature type="domain" description="ABC transporter" evidence="8">
    <location>
        <begin position="10"/>
        <end position="260"/>
    </location>
</feature>
<dbReference type="GO" id="GO:0005524">
    <property type="term" value="F:ATP binding"/>
    <property type="evidence" value="ECO:0007669"/>
    <property type="project" value="UniProtKB-KW"/>
</dbReference>
<keyword evidence="6 9" id="KW-0067">ATP-binding</keyword>
<dbReference type="PROSITE" id="PS00211">
    <property type="entry name" value="ABC_TRANSPORTER_1"/>
    <property type="match status" value="2"/>
</dbReference>
<evidence type="ECO:0000256" key="4">
    <source>
        <dbReference type="ARBA" id="ARBA00022475"/>
    </source>
</evidence>
<feature type="domain" description="ABC transporter" evidence="8">
    <location>
        <begin position="281"/>
        <end position="528"/>
    </location>
</feature>
<evidence type="ECO:0000313" key="9">
    <source>
        <dbReference type="EMBL" id="QDL39801.1"/>
    </source>
</evidence>
<dbReference type="SMART" id="SM00382">
    <property type="entry name" value="AAA"/>
    <property type="match status" value="2"/>
</dbReference>
<dbReference type="GO" id="GO:0055085">
    <property type="term" value="P:transmembrane transport"/>
    <property type="evidence" value="ECO:0007669"/>
    <property type="project" value="UniProtKB-ARBA"/>
</dbReference>
<keyword evidence="7" id="KW-0472">Membrane</keyword>
<dbReference type="GO" id="GO:0005886">
    <property type="term" value="C:plasma membrane"/>
    <property type="evidence" value="ECO:0007669"/>
    <property type="project" value="UniProtKB-SubCell"/>
</dbReference>
<dbReference type="OrthoDB" id="9802772at2"/>
<evidence type="ECO:0000256" key="6">
    <source>
        <dbReference type="ARBA" id="ARBA00022840"/>
    </source>
</evidence>
<dbReference type="NCBIfam" id="NF007739">
    <property type="entry name" value="PRK10419.1"/>
    <property type="match status" value="2"/>
</dbReference>
<comment type="subcellular location">
    <subcellularLocation>
        <location evidence="1">Cell inner membrane</location>
        <topology evidence="1">Peripheral membrane protein</topology>
    </subcellularLocation>
</comment>
<dbReference type="Gene3D" id="3.40.50.300">
    <property type="entry name" value="P-loop containing nucleotide triphosphate hydrolases"/>
    <property type="match status" value="2"/>
</dbReference>
<evidence type="ECO:0000256" key="3">
    <source>
        <dbReference type="ARBA" id="ARBA00022448"/>
    </source>
</evidence>
<evidence type="ECO:0000259" key="8">
    <source>
        <dbReference type="PROSITE" id="PS50893"/>
    </source>
</evidence>
<organism evidence="9 10">
    <name type="scientific">Rhodoferax sediminis</name>
    <dbReference type="NCBI Taxonomy" id="2509614"/>
    <lineage>
        <taxon>Bacteria</taxon>
        <taxon>Pseudomonadati</taxon>
        <taxon>Pseudomonadota</taxon>
        <taxon>Betaproteobacteria</taxon>
        <taxon>Burkholderiales</taxon>
        <taxon>Comamonadaceae</taxon>
        <taxon>Rhodoferax</taxon>
    </lineage>
</organism>
<dbReference type="PANTHER" id="PTHR43297">
    <property type="entry name" value="OLIGOPEPTIDE TRANSPORT ATP-BINDING PROTEIN APPD"/>
    <property type="match status" value="1"/>
</dbReference>
<keyword evidence="4" id="KW-1003">Cell membrane</keyword>
<dbReference type="Pfam" id="PF00005">
    <property type="entry name" value="ABC_tran"/>
    <property type="match status" value="2"/>
</dbReference>
<evidence type="ECO:0000256" key="1">
    <source>
        <dbReference type="ARBA" id="ARBA00004417"/>
    </source>
</evidence>
<sequence>MAAAGAAPVLQVRDLSVTLPAGADRPHAVQRVSFDVHAGQTLCLLGESGSGKSVIANTVMGLLSQGIKPVAGCIELQGEDLLQLAPQRLRQLRGASMAMVFQEPMTALNPVLRCGDQVDEMLREHTSLGAAERQRRVLDIFAHVHLPEPQRIYASYPHQLSGGQRQRIVIAMALILKPALLICDEPTTALDVTTQAEILKLIAELQRENGTAVLFITHDFGVVAEIADRVVVMQLGRMVEQGEKLAVLQSPREAYTKMLLAAVPELGRRRRPPRMAGDALLDARAISKTYVSGSWPAKRRTVHAAQDVSLAVHPGETVGIVGESGSGKSTVARCIARLIEPTSGDIFADGRSVAKASGRALSPFRRRVQVVFQDPYRSLNPRQTAGASIIEGPLNFGVPRAQAWARAEELMRLVRLQPEALHRYPSEFSGGQRQRISIARALACDPQVLIADEAVSALDVSVQAQILDLLNEIQQRLAIGIVFITHDLRVASQICDRVIVMQRGKIVEQGDVGDVFFSPRHAYTQALLAAAPGRGFSFGTPEQQVTA</sequence>
<keyword evidence="10" id="KW-1185">Reference proteome</keyword>
<dbReference type="FunFam" id="3.40.50.300:FF:000016">
    <property type="entry name" value="Oligopeptide ABC transporter ATP-binding component"/>
    <property type="match status" value="1"/>
</dbReference>
<evidence type="ECO:0000256" key="2">
    <source>
        <dbReference type="ARBA" id="ARBA00005417"/>
    </source>
</evidence>
<dbReference type="PANTHER" id="PTHR43297:SF2">
    <property type="entry name" value="DIPEPTIDE TRANSPORT ATP-BINDING PROTEIN DPPD"/>
    <property type="match status" value="1"/>
</dbReference>
<dbReference type="GO" id="GO:0015833">
    <property type="term" value="P:peptide transport"/>
    <property type="evidence" value="ECO:0007669"/>
    <property type="project" value="InterPro"/>
</dbReference>